<dbReference type="Proteomes" id="UP000309215">
    <property type="component" value="Unassembled WGS sequence"/>
</dbReference>
<dbReference type="CDD" id="cd00556">
    <property type="entry name" value="Thioesterase_II"/>
    <property type="match status" value="1"/>
</dbReference>
<reference evidence="3 4" key="1">
    <citation type="submission" date="2019-04" db="EMBL/GenBank/DDBJ databases">
        <authorList>
            <person name="Li Y."/>
            <person name="Wang J."/>
        </authorList>
    </citation>
    <scope>NUCLEOTIDE SEQUENCE [LARGE SCALE GENOMIC DNA]</scope>
    <source>
        <strain evidence="3 4">DSM 14668</strain>
    </source>
</reference>
<evidence type="ECO:0000259" key="1">
    <source>
        <dbReference type="Pfam" id="PF13622"/>
    </source>
</evidence>
<accession>A0A4U1JDH7</accession>
<dbReference type="InterPro" id="IPR049450">
    <property type="entry name" value="ACOT8-like_C"/>
</dbReference>
<dbReference type="AlphaFoldDB" id="A0A4U1JDH7"/>
<comment type="caution">
    <text evidence="3">The sequence shown here is derived from an EMBL/GenBank/DDBJ whole genome shotgun (WGS) entry which is preliminary data.</text>
</comment>
<proteinExistence type="predicted"/>
<sequence>MPADLALDTAVTPVPGSPGHYTTNLPDAWSWHLPSGGVLMTVALRAIEATIADATFRPVSATTVFCSPVPAGPLDIRVELLRRGNAAVQARAALRAQSSSETDLEVSATFARERPGFDLLDTAPPRVPDPEEAPSIVEPRRSVAGRSEYPFLDNFDSRLALGHVWWKPGWPAGSARYARWMRYKIPQRLADGTLDPFAIPPIADLMPPALRQKLGPEGPHFHAPSLDLTVHFLDPTTSDWHLVSVWARRARAGYATAEAEVWGADGKLTAYATQTMFLRKPTR</sequence>
<dbReference type="Pfam" id="PF13622">
    <property type="entry name" value="4HBT_3"/>
    <property type="match status" value="1"/>
</dbReference>
<feature type="domain" description="Acyl-CoA thioesterase-like N-terminal HotDog" evidence="1">
    <location>
        <begin position="26"/>
        <end position="110"/>
    </location>
</feature>
<dbReference type="Pfam" id="PF20789">
    <property type="entry name" value="4HBT_3C"/>
    <property type="match status" value="1"/>
</dbReference>
<protein>
    <submittedName>
        <fullName evidence="3">Thioesterase family protein</fullName>
    </submittedName>
</protein>
<feature type="domain" description="Acyl-CoA thioesterase-like C-terminal" evidence="2">
    <location>
        <begin position="134"/>
        <end position="277"/>
    </location>
</feature>
<gene>
    <name evidence="3" type="ORF">E8A74_13835</name>
</gene>
<dbReference type="RefSeq" id="WP_136929466.1">
    <property type="nucleotide sequence ID" value="NZ_SSMQ01000012.1"/>
</dbReference>
<dbReference type="EMBL" id="SSMQ01000012">
    <property type="protein sequence ID" value="TKD08867.1"/>
    <property type="molecule type" value="Genomic_DNA"/>
</dbReference>
<dbReference type="InterPro" id="IPR042171">
    <property type="entry name" value="Acyl-CoA_hotdog"/>
</dbReference>
<dbReference type="OrthoDB" id="7059210at2"/>
<dbReference type="InterPro" id="IPR029069">
    <property type="entry name" value="HotDog_dom_sf"/>
</dbReference>
<dbReference type="PANTHER" id="PTHR38110">
    <property type="entry name" value="CHROMOSOME 23, WHOLE GENOME SHOTGUN SEQUENCE"/>
    <property type="match status" value="1"/>
</dbReference>
<dbReference type="SUPFAM" id="SSF54637">
    <property type="entry name" value="Thioesterase/thiol ester dehydrase-isomerase"/>
    <property type="match status" value="2"/>
</dbReference>
<dbReference type="InterPro" id="IPR052389">
    <property type="entry name" value="Sec_Metab_Biosynth-Assoc"/>
</dbReference>
<keyword evidence="4" id="KW-1185">Reference proteome</keyword>
<dbReference type="Gene3D" id="2.40.160.210">
    <property type="entry name" value="Acyl-CoA thioesterase, double hotdog domain"/>
    <property type="match status" value="1"/>
</dbReference>
<evidence type="ECO:0000259" key="2">
    <source>
        <dbReference type="Pfam" id="PF20789"/>
    </source>
</evidence>
<dbReference type="PANTHER" id="PTHR38110:SF1">
    <property type="entry name" value="THIOESTERASE DOMAIN-CONTAINING PROTEIN"/>
    <property type="match status" value="1"/>
</dbReference>
<evidence type="ECO:0000313" key="3">
    <source>
        <dbReference type="EMBL" id="TKD08867.1"/>
    </source>
</evidence>
<organism evidence="3 4">
    <name type="scientific">Polyangium fumosum</name>
    <dbReference type="NCBI Taxonomy" id="889272"/>
    <lineage>
        <taxon>Bacteria</taxon>
        <taxon>Pseudomonadati</taxon>
        <taxon>Myxococcota</taxon>
        <taxon>Polyangia</taxon>
        <taxon>Polyangiales</taxon>
        <taxon>Polyangiaceae</taxon>
        <taxon>Polyangium</taxon>
    </lineage>
</organism>
<evidence type="ECO:0000313" key="4">
    <source>
        <dbReference type="Proteomes" id="UP000309215"/>
    </source>
</evidence>
<dbReference type="InterPro" id="IPR049449">
    <property type="entry name" value="TesB_ACOT8-like_N"/>
</dbReference>
<name>A0A4U1JDH7_9BACT</name>